<dbReference type="EMBL" id="JABWRB010000016">
    <property type="protein sequence ID" value="MBC3390872.1"/>
    <property type="molecule type" value="Genomic_DNA"/>
</dbReference>
<proteinExistence type="predicted"/>
<dbReference type="PANTHER" id="PTHR34309:SF1">
    <property type="entry name" value="PROTEIN GLCG"/>
    <property type="match status" value="1"/>
</dbReference>
<keyword evidence="4" id="KW-1185">Reference proteome</keyword>
<dbReference type="Proteomes" id="UP000636518">
    <property type="component" value="Unassembled WGS sequence"/>
</dbReference>
<dbReference type="Pfam" id="PF03928">
    <property type="entry name" value="HbpS-like"/>
    <property type="match status" value="1"/>
</dbReference>
<dbReference type="InterPro" id="IPR005624">
    <property type="entry name" value="PduO/GlcC-like"/>
</dbReference>
<gene>
    <name evidence="3" type="ORF">HU715_024760</name>
    <name evidence="2" type="ORF">HU715_14495</name>
</gene>
<sequence length="176" mass="18018">MKLLIFTLAAASTFAALSVHAQVPPLEPLSTEAVSTQAVISQKNLSYVHAMQLAQTAVAVCAKNNQSVAATVVDRSGIVLASLRSNGAGPTSYAGSERKAYTAVSFKTPTGTLMERSVNVPNLSNIPGTLALTGGVPIKVGNDVIGAIGVGGAPNGRIDEQCAEYAINEIRPLLGS</sequence>
<dbReference type="InterPro" id="IPR052517">
    <property type="entry name" value="GlcG_carb_metab_protein"/>
</dbReference>
<dbReference type="SUPFAM" id="SSF143744">
    <property type="entry name" value="GlcG-like"/>
    <property type="match status" value="1"/>
</dbReference>
<reference evidence="2 4" key="1">
    <citation type="journal article" date="2020" name="Microorganisms">
        <title>Reliable Identification of Environmental Pseudomonas Isolates Using the rpoD Gene.</title>
        <authorList>
            <consortium name="The Broad Institute Genome Sequencing Platform"/>
            <person name="Girard L."/>
            <person name="Lood C."/>
            <person name="Rokni-Zadeh H."/>
            <person name="van Noort V."/>
            <person name="Lavigne R."/>
            <person name="De Mot R."/>
        </authorList>
    </citation>
    <scope>NUCLEOTIDE SEQUENCE</scope>
    <source>
        <strain evidence="2 4">SWRI12</strain>
    </source>
</reference>
<dbReference type="EMBL" id="JABWRB020000005">
    <property type="protein sequence ID" value="MBV4498558.1"/>
    <property type="molecule type" value="Genomic_DNA"/>
</dbReference>
<evidence type="ECO:0000313" key="4">
    <source>
        <dbReference type="Proteomes" id="UP000636518"/>
    </source>
</evidence>
<evidence type="ECO:0000256" key="1">
    <source>
        <dbReference type="SAM" id="SignalP"/>
    </source>
</evidence>
<dbReference type="RefSeq" id="WP_186706895.1">
    <property type="nucleotide sequence ID" value="NZ_JABWRB020000005.1"/>
</dbReference>
<dbReference type="PANTHER" id="PTHR34309">
    <property type="entry name" value="SLR1406 PROTEIN"/>
    <property type="match status" value="1"/>
</dbReference>
<protein>
    <submittedName>
        <fullName evidence="2">Heme-binding protein</fullName>
    </submittedName>
</protein>
<dbReference type="AlphaFoldDB" id="A0A923JKP8"/>
<comment type="caution">
    <text evidence="2">The sequence shown here is derived from an EMBL/GenBank/DDBJ whole genome shotgun (WGS) entry which is preliminary data.</text>
</comment>
<evidence type="ECO:0000313" key="3">
    <source>
        <dbReference type="EMBL" id="MBV4498558.1"/>
    </source>
</evidence>
<keyword evidence="1" id="KW-0732">Signal</keyword>
<name>A0A923JKP8_9PSED</name>
<evidence type="ECO:0000313" key="2">
    <source>
        <dbReference type="EMBL" id="MBC3390872.1"/>
    </source>
</evidence>
<organism evidence="2">
    <name type="scientific">Pseudomonas zanjanensis</name>
    <dbReference type="NCBI Taxonomy" id="2745496"/>
    <lineage>
        <taxon>Bacteria</taxon>
        <taxon>Pseudomonadati</taxon>
        <taxon>Pseudomonadota</taxon>
        <taxon>Gammaproteobacteria</taxon>
        <taxon>Pseudomonadales</taxon>
        <taxon>Pseudomonadaceae</taxon>
        <taxon>Pseudomonas</taxon>
    </lineage>
</organism>
<reference evidence="3" key="3">
    <citation type="submission" date="2021-06" db="EMBL/GenBank/DDBJ databases">
        <title>Updating the genus Pseudomonas: Description of 43 new species and partition of the Pseudomonas putida group.</title>
        <authorList>
            <person name="Girard L."/>
            <person name="Lood C."/>
            <person name="Vandamme P."/>
            <person name="Rokni-Zadeh H."/>
            <person name="Van Noort V."/>
            <person name="Hofte M."/>
            <person name="Lavigne R."/>
            <person name="De Mot R."/>
        </authorList>
    </citation>
    <scope>NUCLEOTIDE SEQUENCE</scope>
    <source>
        <strain evidence="3">SWRI12</strain>
    </source>
</reference>
<reference evidence="2" key="2">
    <citation type="submission" date="2020-07" db="EMBL/GenBank/DDBJ databases">
        <authorList>
            <person name="Lood C."/>
            <person name="Girard L."/>
        </authorList>
    </citation>
    <scope>NUCLEOTIDE SEQUENCE</scope>
    <source>
        <strain evidence="2">SWRI12</strain>
    </source>
</reference>
<dbReference type="InterPro" id="IPR038084">
    <property type="entry name" value="PduO/GlcC-like_sf"/>
</dbReference>
<dbReference type="Gene3D" id="3.30.450.150">
    <property type="entry name" value="Haem-degrading domain"/>
    <property type="match status" value="1"/>
</dbReference>
<feature type="signal peptide" evidence="1">
    <location>
        <begin position="1"/>
        <end position="21"/>
    </location>
</feature>
<accession>A0A923JKP8</accession>
<feature type="chain" id="PRO_5044696692" evidence="1">
    <location>
        <begin position="22"/>
        <end position="176"/>
    </location>
</feature>